<accession>A0A9W7GM13</accession>
<protein>
    <submittedName>
        <fullName evidence="2">Uncharacterized protein</fullName>
    </submittedName>
</protein>
<keyword evidence="3" id="KW-1185">Reference proteome</keyword>
<evidence type="ECO:0000256" key="1">
    <source>
        <dbReference type="SAM" id="MobiDB-lite"/>
    </source>
</evidence>
<dbReference type="Proteomes" id="UP001165065">
    <property type="component" value="Unassembled WGS sequence"/>
</dbReference>
<comment type="caution">
    <text evidence="2">The sequence shown here is derived from an EMBL/GenBank/DDBJ whole genome shotgun (WGS) entry which is preliminary data.</text>
</comment>
<name>A0A9W7GM13_9STRA</name>
<reference evidence="3" key="1">
    <citation type="journal article" date="2023" name="Commun. Biol.">
        <title>Genome analysis of Parmales, the sister group of diatoms, reveals the evolutionary specialization of diatoms from phago-mixotrophs to photoautotrophs.</title>
        <authorList>
            <person name="Ban H."/>
            <person name="Sato S."/>
            <person name="Yoshikawa S."/>
            <person name="Yamada K."/>
            <person name="Nakamura Y."/>
            <person name="Ichinomiya M."/>
            <person name="Sato N."/>
            <person name="Blanc-Mathieu R."/>
            <person name="Endo H."/>
            <person name="Kuwata A."/>
            <person name="Ogata H."/>
        </authorList>
    </citation>
    <scope>NUCLEOTIDE SEQUENCE [LARGE SCALE GENOMIC DNA]</scope>
</reference>
<feature type="region of interest" description="Disordered" evidence="1">
    <location>
        <begin position="1"/>
        <end position="53"/>
    </location>
</feature>
<sequence>MVPVPNSALTPQELKARKDAKNKAKAEAKAAKKRRNNEFREAMKTQTKPPPPSLYLYDDARVRAERLVQVISTSLFASTFSSPSEDRQARERGAELMKLMTANSFTQENMNDKVALWGYTRHKFSKRALLTFDSLRLLEKTGALPTFFPSPPEAIFSIGEGPSNDLLGALAFINHTFPSAPAPTCKGFDNHCSEWSPITSKFNDALASTFSPPPHPPTHEFLDITDPNLPPTLSAPPTPTLFLFSYVLHETKPLYQPFLLALFAASPPNSLFYFAEPTPQQLLLLLTRLFPSLKRGVDYTFLDSSIQIPSLEPTLKRTGPAVILLKKPETPPVAPPEALST</sequence>
<dbReference type="OrthoDB" id="10498951at2759"/>
<evidence type="ECO:0000313" key="2">
    <source>
        <dbReference type="EMBL" id="GMI46823.1"/>
    </source>
</evidence>
<dbReference type="EMBL" id="BRYA01000314">
    <property type="protein sequence ID" value="GMI46823.1"/>
    <property type="molecule type" value="Genomic_DNA"/>
</dbReference>
<proteinExistence type="predicted"/>
<organism evidence="2 3">
    <name type="scientific">Triparma columacea</name>
    <dbReference type="NCBI Taxonomy" id="722753"/>
    <lineage>
        <taxon>Eukaryota</taxon>
        <taxon>Sar</taxon>
        <taxon>Stramenopiles</taxon>
        <taxon>Ochrophyta</taxon>
        <taxon>Bolidophyceae</taxon>
        <taxon>Parmales</taxon>
        <taxon>Triparmaceae</taxon>
        <taxon>Triparma</taxon>
    </lineage>
</organism>
<gene>
    <name evidence="2" type="ORF">TrCOL_g8167</name>
</gene>
<feature type="compositionally biased region" description="Basic and acidic residues" evidence="1">
    <location>
        <begin position="14"/>
        <end position="43"/>
    </location>
</feature>
<evidence type="ECO:0000313" key="3">
    <source>
        <dbReference type="Proteomes" id="UP001165065"/>
    </source>
</evidence>
<dbReference type="AlphaFoldDB" id="A0A9W7GM13"/>